<evidence type="ECO:0000256" key="1">
    <source>
        <dbReference type="ARBA" id="ARBA00004141"/>
    </source>
</evidence>
<reference evidence="7" key="1">
    <citation type="submission" date="2020-10" db="EMBL/GenBank/DDBJ databases">
        <authorList>
            <person name="Kikuchi T."/>
        </authorList>
    </citation>
    <scope>NUCLEOTIDE SEQUENCE</scope>
    <source>
        <strain evidence="7">NKZ352</strain>
    </source>
</reference>
<feature type="transmembrane region" description="Helical" evidence="6">
    <location>
        <begin position="150"/>
        <end position="174"/>
    </location>
</feature>
<evidence type="ECO:0000256" key="4">
    <source>
        <dbReference type="ARBA" id="ARBA00023136"/>
    </source>
</evidence>
<name>A0A8S1H3H5_9PELO</name>
<keyword evidence="4 6" id="KW-0472">Membrane</keyword>
<dbReference type="PRINTS" id="PR00697">
    <property type="entry name" value="TMPROTEINSRA"/>
</dbReference>
<keyword evidence="8" id="KW-1185">Reference proteome</keyword>
<gene>
    <name evidence="7" type="ORF">CAUJ_LOCUS6168</name>
</gene>
<evidence type="ECO:0000313" key="7">
    <source>
        <dbReference type="EMBL" id="CAD6190249.1"/>
    </source>
</evidence>
<dbReference type="Pfam" id="PF02117">
    <property type="entry name" value="7TM_GPCR_Sra"/>
    <property type="match status" value="1"/>
</dbReference>
<proteinExistence type="inferred from homology"/>
<organism evidence="7 8">
    <name type="scientific">Caenorhabditis auriculariae</name>
    <dbReference type="NCBI Taxonomy" id="2777116"/>
    <lineage>
        <taxon>Eukaryota</taxon>
        <taxon>Metazoa</taxon>
        <taxon>Ecdysozoa</taxon>
        <taxon>Nematoda</taxon>
        <taxon>Chromadorea</taxon>
        <taxon>Rhabditida</taxon>
        <taxon>Rhabditina</taxon>
        <taxon>Rhabditomorpha</taxon>
        <taxon>Rhabditoidea</taxon>
        <taxon>Rhabditidae</taxon>
        <taxon>Peloderinae</taxon>
        <taxon>Caenorhabditis</taxon>
    </lineage>
</organism>
<dbReference type="GO" id="GO:0004930">
    <property type="term" value="F:G protein-coupled receptor activity"/>
    <property type="evidence" value="ECO:0007669"/>
    <property type="project" value="InterPro"/>
</dbReference>
<protein>
    <recommendedName>
        <fullName evidence="9">G-protein coupled receptors family 1 profile domain-containing protein</fullName>
    </recommendedName>
</protein>
<sequence length="303" mass="34026">MNIDGCATAQGMQLVTSTLYRTVSHSQQISAIATVILTVPTTEAVYHSYAFSDSPCDIMFTSTQCIPHTYLLVFSCAGLILTTYALSVDRVISTLFPLFYQAYGVSFCAVLLLGTVSYSAICTNSLVNPNAETETFIRCADVPSYMSKGLFSVISLNAFVLIICVFITIFIMFLNKRLEKRIRFDVTIRYRQREALLTSQVVCWITLVLFFGIFIYICGGLIFRIFGKNYCPVTVSLIYRVLYTLPYAATATPALILFGLSYVKWRRKNIIKDLTTAQETTGSRMNELTLQWEASFKKKACQS</sequence>
<evidence type="ECO:0000256" key="2">
    <source>
        <dbReference type="ARBA" id="ARBA00022692"/>
    </source>
</evidence>
<feature type="transmembrane region" description="Helical" evidence="6">
    <location>
        <begin position="69"/>
        <end position="86"/>
    </location>
</feature>
<dbReference type="AlphaFoldDB" id="A0A8S1H3H5"/>
<keyword evidence="2 6" id="KW-0812">Transmembrane</keyword>
<dbReference type="Proteomes" id="UP000835052">
    <property type="component" value="Unassembled WGS sequence"/>
</dbReference>
<evidence type="ECO:0000313" key="8">
    <source>
        <dbReference type="Proteomes" id="UP000835052"/>
    </source>
</evidence>
<feature type="transmembrane region" description="Helical" evidence="6">
    <location>
        <begin position="243"/>
        <end position="263"/>
    </location>
</feature>
<evidence type="ECO:0000256" key="6">
    <source>
        <dbReference type="SAM" id="Phobius"/>
    </source>
</evidence>
<keyword evidence="3 6" id="KW-1133">Transmembrane helix</keyword>
<dbReference type="Gene3D" id="1.20.1070.10">
    <property type="entry name" value="Rhodopsin 7-helix transmembrane proteins"/>
    <property type="match status" value="1"/>
</dbReference>
<dbReference type="EMBL" id="CAJGYM010000014">
    <property type="protein sequence ID" value="CAD6190249.1"/>
    <property type="molecule type" value="Genomic_DNA"/>
</dbReference>
<feature type="transmembrane region" description="Helical" evidence="6">
    <location>
        <begin position="195"/>
        <end position="223"/>
    </location>
</feature>
<dbReference type="GO" id="GO:0007606">
    <property type="term" value="P:sensory perception of chemical stimulus"/>
    <property type="evidence" value="ECO:0007669"/>
    <property type="project" value="InterPro"/>
</dbReference>
<dbReference type="PANTHER" id="PTHR31582">
    <property type="entry name" value="SERPENTINE RECEPTOR, CLASS A (ALPHA)-RELATED-RELATED"/>
    <property type="match status" value="1"/>
</dbReference>
<comment type="caution">
    <text evidence="7">The sequence shown here is derived from an EMBL/GenBank/DDBJ whole genome shotgun (WGS) entry which is preliminary data.</text>
</comment>
<comment type="subcellular location">
    <subcellularLocation>
        <location evidence="1">Membrane</location>
        <topology evidence="1">Multi-pass membrane protein</topology>
    </subcellularLocation>
</comment>
<comment type="similarity">
    <text evidence="5">Belongs to the nematode receptor-like protein sra family.</text>
</comment>
<dbReference type="GO" id="GO:0016020">
    <property type="term" value="C:membrane"/>
    <property type="evidence" value="ECO:0007669"/>
    <property type="project" value="UniProtKB-SubCell"/>
</dbReference>
<feature type="transmembrane region" description="Helical" evidence="6">
    <location>
        <begin position="98"/>
        <end position="121"/>
    </location>
</feature>
<evidence type="ECO:0000256" key="5">
    <source>
        <dbReference type="ARBA" id="ARBA00037994"/>
    </source>
</evidence>
<dbReference type="OrthoDB" id="5842356at2759"/>
<dbReference type="InterPro" id="IPR000344">
    <property type="entry name" value="7TM_GPCR_serpentine_rcpt_Sra"/>
</dbReference>
<dbReference type="SUPFAM" id="SSF81321">
    <property type="entry name" value="Family A G protein-coupled receptor-like"/>
    <property type="match status" value="1"/>
</dbReference>
<accession>A0A8S1H3H5</accession>
<evidence type="ECO:0008006" key="9">
    <source>
        <dbReference type="Google" id="ProtNLM"/>
    </source>
</evidence>
<evidence type="ECO:0000256" key="3">
    <source>
        <dbReference type="ARBA" id="ARBA00022989"/>
    </source>
</evidence>